<keyword evidence="6" id="KW-1185">Reference proteome</keyword>
<keyword evidence="5" id="KW-0328">Glycosyltransferase</keyword>
<gene>
    <name evidence="5" type="primary">aftD</name>
    <name evidence="5" type="ORF">ENKNEFLB_03146</name>
</gene>
<dbReference type="EC" id="2.4.2.47" evidence="5"/>
<feature type="domain" description="Arabinofuranosyltransferase D third carbohydrate binding module" evidence="4">
    <location>
        <begin position="928"/>
        <end position="1051"/>
    </location>
</feature>
<evidence type="ECO:0000313" key="5">
    <source>
        <dbReference type="EMBL" id="QVT80746.1"/>
    </source>
</evidence>
<feature type="transmembrane region" description="Helical" evidence="2">
    <location>
        <begin position="133"/>
        <end position="158"/>
    </location>
</feature>
<dbReference type="Proteomes" id="UP000679307">
    <property type="component" value="Chromosome"/>
</dbReference>
<dbReference type="InterPro" id="IPR021798">
    <property type="entry name" value="AftD_N"/>
</dbReference>
<feature type="transmembrane region" description="Helical" evidence="2">
    <location>
        <begin position="91"/>
        <end position="112"/>
    </location>
</feature>
<feature type="transmembrane region" description="Helical" evidence="2">
    <location>
        <begin position="310"/>
        <end position="334"/>
    </location>
</feature>
<protein>
    <submittedName>
        <fullName evidence="5">Alpha-(1-&gt;3)-arabinofuranosyltransferase</fullName>
        <ecNumber evidence="5">2.4.2.47</ecNumber>
    </submittedName>
</protein>
<feature type="transmembrane region" description="Helical" evidence="2">
    <location>
        <begin position="1275"/>
        <end position="1308"/>
    </location>
</feature>
<name>A0ABX8EMA3_9ACTN</name>
<feature type="region of interest" description="Disordered" evidence="1">
    <location>
        <begin position="696"/>
        <end position="725"/>
    </location>
</feature>
<feature type="transmembrane region" description="Helical" evidence="2">
    <location>
        <begin position="211"/>
        <end position="231"/>
    </location>
</feature>
<keyword evidence="2" id="KW-0472">Membrane</keyword>
<keyword evidence="2" id="KW-0812">Transmembrane</keyword>
<evidence type="ECO:0000313" key="6">
    <source>
        <dbReference type="Proteomes" id="UP000679307"/>
    </source>
</evidence>
<organism evidence="5 6">
    <name type="scientific">Nocardioides aquaticus</name>
    <dbReference type="NCBI Taxonomy" id="160826"/>
    <lineage>
        <taxon>Bacteria</taxon>
        <taxon>Bacillati</taxon>
        <taxon>Actinomycetota</taxon>
        <taxon>Actinomycetes</taxon>
        <taxon>Propionibacteriales</taxon>
        <taxon>Nocardioidaceae</taxon>
        <taxon>Nocardioides</taxon>
    </lineage>
</organism>
<evidence type="ECO:0000256" key="2">
    <source>
        <dbReference type="SAM" id="Phobius"/>
    </source>
</evidence>
<dbReference type="InterPro" id="IPR008979">
    <property type="entry name" value="Galactose-bd-like_sf"/>
</dbReference>
<sequence>MTAQLWIRVLAACAVLVGAVMVQAPGLVVSDTKVDLSGNPGAFLGRAAHLWDSQGALGQLQNQAYGYWWPMGPFFWLGDQLTAPDWVVQRLWWGLVLSVALTGAVVLARALGVRTDLACLVTGFAYALSPRMLTVLGPISIEAWPAAVAPWVLLPLVLGSRRGSPRRAAALAALAVGMVGGVNAAATAAVLPLGVIWLLTRSPGPRRRALMLWWPALTALATAWWLVPLFLMGAYSPPFLDFIETGAVTTFPATLFDTLRGTSNWIPYLDPGSVGGNVLISTPAVALNSGILLVVGVAGLAHHRTPHRAFLALGALVGVVLVAAGHTGVVQGWFAPEVQALLDGALSPLRNVHKFDLVLRLPLVLGVGFCLDRLLLRRRDHADDAAEPPPLAFRVNRGVVLASTLLAVVATSLPVLQGRVAPAGAFLATPAYWAEAATWLDENSSDAATLVVPGSAFGEYLWGRPRDEPMQWLAGSRWAVRNVVPLTPPGNIRMLDAVEARLDEGRGSAGLTTYLRRAGIEYLLVRNDLAPSDDVPDPVLVHQALATSPGITRVADFGPVVGGEPELERDGQRVLVNGGWQASYPAVEVFGVGGSDVPSAVSTAAPSVVAGGPEDLLDLVDLGLLGEAPSILATDLGDRRPPGSVVLTDGLRARERAFGRLHDGASAVVTPGDSRRTTSPVPDYLPEAAEGWTTSAQLEGARTVSATSSRSDAGTPGGSDRGTLPFAAVDGSMGSEWVSGSDTAAARWEVGLDGGRTVDEVRVTGGGSAPLNQRVRIVLDDYTSEVLDLGPRESVVVSVPGDQRWTEVVGVVGVTAGQQVALAEVEVDGLTVERTLAVPTLPSAWGPPDAVVLRADLEARRGCAEVGADVRCRLGRDPSSEEPGGLDRRVDLGGAATWDVTLSARPRAGAALEQAVQRGQPGSVLASTSGSEDPRAAPSSTVDGDLGTTWLAAAADIRPVLRLAWLGERTVRGLDLRVARGTAARLPTEVRVVWPGGRTVVELDDGRVRLPGIRTDQLEIHVLEAEPATDLDFAAQASEVPVGVGEVRLRGVPFFPLTFPIDPTTLGCGSGPDLVVDGDRTRTELTASPDALHRGVPVPAVPCARGSRAAEPDGGGLVLADGTHRIGFGGRGATTGATVVLTRRGGTVPGLAVPHPAEAIGSGTDPVGRELVPSSGDDLVALRQNSNAGWSASVGGVDAEPVVVDGWQQGWWVDPGAPGGSAAPMAVRFGPDAAYRGGLLGGAVLSLLLLVVLALPPRRRVTPRPPVDGERALPWWAALPVAVVVPGLVAGWIAAVVAAGAVATLLLLARTRADAEIGAWLPAVPLLGAAAWYAVLPWGSATGWAGAASGPAYLCVPALAALALASSSAADGPVRVPRFRVNLLGRRPRASAGSSTNR</sequence>
<feature type="transmembrane region" description="Helical" evidence="2">
    <location>
        <begin position="1351"/>
        <end position="1370"/>
    </location>
</feature>
<proteinExistence type="predicted"/>
<accession>A0ABX8EMA3</accession>
<feature type="region of interest" description="Disordered" evidence="1">
    <location>
        <begin position="915"/>
        <end position="945"/>
    </location>
</feature>
<dbReference type="Pfam" id="PF24607">
    <property type="entry name" value="CBM_AftD"/>
    <property type="match status" value="1"/>
</dbReference>
<feature type="transmembrane region" description="Helical" evidence="2">
    <location>
        <begin position="1233"/>
        <end position="1255"/>
    </location>
</feature>
<feature type="transmembrane region" description="Helical" evidence="2">
    <location>
        <begin position="1320"/>
        <end position="1339"/>
    </location>
</feature>
<dbReference type="GO" id="GO:0016757">
    <property type="term" value="F:glycosyltransferase activity"/>
    <property type="evidence" value="ECO:0007669"/>
    <property type="project" value="UniProtKB-KW"/>
</dbReference>
<keyword evidence="2" id="KW-1133">Transmembrane helix</keyword>
<dbReference type="EMBL" id="CP075371">
    <property type="protein sequence ID" value="QVT80746.1"/>
    <property type="molecule type" value="Genomic_DNA"/>
</dbReference>
<feature type="transmembrane region" description="Helical" evidence="2">
    <location>
        <begin position="170"/>
        <end position="199"/>
    </location>
</feature>
<feature type="transmembrane region" description="Helical" evidence="2">
    <location>
        <begin position="278"/>
        <end position="298"/>
    </location>
</feature>
<evidence type="ECO:0000256" key="1">
    <source>
        <dbReference type="SAM" id="MobiDB-lite"/>
    </source>
</evidence>
<dbReference type="InterPro" id="IPR056997">
    <property type="entry name" value="CBM_AftD"/>
</dbReference>
<keyword evidence="5" id="KW-0808">Transferase</keyword>
<dbReference type="Pfam" id="PF11847">
    <property type="entry name" value="GT-C_AftD"/>
    <property type="match status" value="1"/>
</dbReference>
<reference evidence="5 6" key="1">
    <citation type="submission" date="2021-05" db="EMBL/GenBank/DDBJ databases">
        <title>Complete genome of Nocardioides aquaticus KCTC 9944T isolated from meromictic and hypersaline Ekho Lake, Antarctica.</title>
        <authorList>
            <person name="Hwang K."/>
            <person name="Kim K.M."/>
            <person name="Choe H."/>
        </authorList>
    </citation>
    <scope>NUCLEOTIDE SEQUENCE [LARGE SCALE GENOMIC DNA]</scope>
    <source>
        <strain evidence="5 6">KCTC 9944</strain>
    </source>
</reference>
<dbReference type="SUPFAM" id="SSF49785">
    <property type="entry name" value="Galactose-binding domain-like"/>
    <property type="match status" value="1"/>
</dbReference>
<evidence type="ECO:0000259" key="4">
    <source>
        <dbReference type="Pfam" id="PF24607"/>
    </source>
</evidence>
<evidence type="ECO:0000259" key="3">
    <source>
        <dbReference type="Pfam" id="PF11847"/>
    </source>
</evidence>
<feature type="domain" description="Alpha-(1-&gt;3)-arabinofuranosyltransferase N-terminal GT-C" evidence="3">
    <location>
        <begin position="19"/>
        <end position="681"/>
    </location>
</feature>